<comment type="caution">
    <text evidence="3">The sequence shown here is derived from an EMBL/GenBank/DDBJ whole genome shotgun (WGS) entry which is preliminary data.</text>
</comment>
<feature type="coiled-coil region" evidence="1">
    <location>
        <begin position="206"/>
        <end position="258"/>
    </location>
</feature>
<dbReference type="PANTHER" id="PTHR46328">
    <property type="entry name" value="FAR-RED IMPAIRED RESPONSIVE (FAR1) FAMILY PROTEIN-RELATED"/>
    <property type="match status" value="1"/>
</dbReference>
<evidence type="ECO:0000259" key="2">
    <source>
        <dbReference type="Pfam" id="PF03101"/>
    </source>
</evidence>
<name>A0A834G0B1_RHOSS</name>
<keyword evidence="4" id="KW-1185">Reference proteome</keyword>
<organism evidence="3 4">
    <name type="scientific">Rhododendron simsii</name>
    <name type="common">Sims's rhododendron</name>
    <dbReference type="NCBI Taxonomy" id="118357"/>
    <lineage>
        <taxon>Eukaryota</taxon>
        <taxon>Viridiplantae</taxon>
        <taxon>Streptophyta</taxon>
        <taxon>Embryophyta</taxon>
        <taxon>Tracheophyta</taxon>
        <taxon>Spermatophyta</taxon>
        <taxon>Magnoliopsida</taxon>
        <taxon>eudicotyledons</taxon>
        <taxon>Gunneridae</taxon>
        <taxon>Pentapetalae</taxon>
        <taxon>asterids</taxon>
        <taxon>Ericales</taxon>
        <taxon>Ericaceae</taxon>
        <taxon>Ericoideae</taxon>
        <taxon>Rhodoreae</taxon>
        <taxon>Rhododendron</taxon>
    </lineage>
</organism>
<evidence type="ECO:0000313" key="3">
    <source>
        <dbReference type="EMBL" id="KAF7119326.1"/>
    </source>
</evidence>
<dbReference type="OrthoDB" id="1880485at2759"/>
<dbReference type="AlphaFoldDB" id="A0A834G0B1"/>
<dbReference type="InterPro" id="IPR004330">
    <property type="entry name" value="FAR1_DNA_bnd_dom"/>
</dbReference>
<gene>
    <name evidence="3" type="ORF">RHSIM_Rhsim13G0054000</name>
</gene>
<dbReference type="Pfam" id="PF03101">
    <property type="entry name" value="FAR1"/>
    <property type="match status" value="1"/>
</dbReference>
<proteinExistence type="predicted"/>
<dbReference type="PANTHER" id="PTHR46328:SF15">
    <property type="entry name" value="PROTEIN FAR1-RELATED SEQUENCE 5-LIKE"/>
    <property type="match status" value="1"/>
</dbReference>
<dbReference type="Proteomes" id="UP000626092">
    <property type="component" value="Unassembled WGS sequence"/>
</dbReference>
<sequence>MYICLIVCHSALNHTIQSLNPPQVLLNPRSDYAQQLRQRSAAPATVGTGEWFFLLVFIWELNVGANNMDSSDGTDLVACEENVTQEPHVGMEFDSEDAAKKFYEEYAIRVGFIMRIDQCRRSEVDKRILSRRLSCNKQGYYIKSRDRFGPVRKPRSSTREGCNAMMLVKVNKSDKWVVTRFEKEHSHPLFVGGHSHAATDAKDRRIQELLGELERQDQLCARYREHIVMFLENVEEQTEQLSIKIQEVVNNVRDVETEAQNAPHHQ</sequence>
<feature type="domain" description="FAR1" evidence="2">
    <location>
        <begin position="101"/>
        <end position="190"/>
    </location>
</feature>
<dbReference type="EMBL" id="WJXA01000013">
    <property type="protein sequence ID" value="KAF7119326.1"/>
    <property type="molecule type" value="Genomic_DNA"/>
</dbReference>
<keyword evidence="1" id="KW-0175">Coiled coil</keyword>
<reference evidence="3" key="1">
    <citation type="submission" date="2019-11" db="EMBL/GenBank/DDBJ databases">
        <authorList>
            <person name="Liu Y."/>
            <person name="Hou J."/>
            <person name="Li T.-Q."/>
            <person name="Guan C.-H."/>
            <person name="Wu X."/>
            <person name="Wu H.-Z."/>
            <person name="Ling F."/>
            <person name="Zhang R."/>
            <person name="Shi X.-G."/>
            <person name="Ren J.-P."/>
            <person name="Chen E.-F."/>
            <person name="Sun J.-M."/>
        </authorList>
    </citation>
    <scope>NUCLEOTIDE SEQUENCE</scope>
    <source>
        <strain evidence="3">Adult_tree_wgs_1</strain>
        <tissue evidence="3">Leaves</tissue>
    </source>
</reference>
<evidence type="ECO:0000256" key="1">
    <source>
        <dbReference type="SAM" id="Coils"/>
    </source>
</evidence>
<protein>
    <recommendedName>
        <fullName evidence="2">FAR1 domain-containing protein</fullName>
    </recommendedName>
</protein>
<accession>A0A834G0B1</accession>
<evidence type="ECO:0000313" key="4">
    <source>
        <dbReference type="Proteomes" id="UP000626092"/>
    </source>
</evidence>